<dbReference type="Gene3D" id="1.10.630.10">
    <property type="entry name" value="Cytochrome P450"/>
    <property type="match status" value="1"/>
</dbReference>
<evidence type="ECO:0000256" key="9">
    <source>
        <dbReference type="RuleBase" id="RU000461"/>
    </source>
</evidence>
<dbReference type="HOGENOM" id="CLU_001570_28_0_1"/>
<dbReference type="STRING" id="7719.ENSCINP00000022486"/>
<dbReference type="GO" id="GO:0004497">
    <property type="term" value="F:monooxygenase activity"/>
    <property type="evidence" value="ECO:0007669"/>
    <property type="project" value="UniProtKB-KW"/>
</dbReference>
<proteinExistence type="inferred from homology"/>
<reference evidence="10" key="3">
    <citation type="submission" date="2025-08" db="UniProtKB">
        <authorList>
            <consortium name="Ensembl"/>
        </authorList>
    </citation>
    <scope>IDENTIFICATION</scope>
</reference>
<organism evidence="10 11">
    <name type="scientific">Ciona intestinalis</name>
    <name type="common">Transparent sea squirt</name>
    <name type="synonym">Ascidia intestinalis</name>
    <dbReference type="NCBI Taxonomy" id="7719"/>
    <lineage>
        <taxon>Eukaryota</taxon>
        <taxon>Metazoa</taxon>
        <taxon>Chordata</taxon>
        <taxon>Tunicata</taxon>
        <taxon>Ascidiacea</taxon>
        <taxon>Phlebobranchia</taxon>
        <taxon>Cionidae</taxon>
        <taxon>Ciona</taxon>
    </lineage>
</organism>
<keyword evidence="6 8" id="KW-0408">Iron</keyword>
<accession>A0A1W2WEH0</accession>
<evidence type="ECO:0000313" key="11">
    <source>
        <dbReference type="Proteomes" id="UP000008144"/>
    </source>
</evidence>
<dbReference type="InterPro" id="IPR050479">
    <property type="entry name" value="CYP11_CYP27_families"/>
</dbReference>
<dbReference type="Proteomes" id="UP000008144">
    <property type="component" value="Chromosome 7"/>
</dbReference>
<keyword evidence="4 8" id="KW-0479">Metal-binding</keyword>
<evidence type="ECO:0000256" key="2">
    <source>
        <dbReference type="ARBA" id="ARBA00010617"/>
    </source>
</evidence>
<reference evidence="11" key="1">
    <citation type="journal article" date="2002" name="Science">
        <title>The draft genome of Ciona intestinalis: insights into chordate and vertebrate origins.</title>
        <authorList>
            <person name="Dehal P."/>
            <person name="Satou Y."/>
            <person name="Campbell R.K."/>
            <person name="Chapman J."/>
            <person name="Degnan B."/>
            <person name="De Tomaso A."/>
            <person name="Davidson B."/>
            <person name="Di Gregorio A."/>
            <person name="Gelpke M."/>
            <person name="Goodstein D.M."/>
            <person name="Harafuji N."/>
            <person name="Hastings K.E."/>
            <person name="Ho I."/>
            <person name="Hotta K."/>
            <person name="Huang W."/>
            <person name="Kawashima T."/>
            <person name="Lemaire P."/>
            <person name="Martinez D."/>
            <person name="Meinertzhagen I.A."/>
            <person name="Necula S."/>
            <person name="Nonaka M."/>
            <person name="Putnam N."/>
            <person name="Rash S."/>
            <person name="Saiga H."/>
            <person name="Satake M."/>
            <person name="Terry A."/>
            <person name="Yamada L."/>
            <person name="Wang H.G."/>
            <person name="Awazu S."/>
            <person name="Azumi K."/>
            <person name="Boore J."/>
            <person name="Branno M."/>
            <person name="Chin-Bow S."/>
            <person name="DeSantis R."/>
            <person name="Doyle S."/>
            <person name="Francino P."/>
            <person name="Keys D.N."/>
            <person name="Haga S."/>
            <person name="Hayashi H."/>
            <person name="Hino K."/>
            <person name="Imai K.S."/>
            <person name="Inaba K."/>
            <person name="Kano S."/>
            <person name="Kobayashi K."/>
            <person name="Kobayashi M."/>
            <person name="Lee B.I."/>
            <person name="Makabe K.W."/>
            <person name="Manohar C."/>
            <person name="Matassi G."/>
            <person name="Medina M."/>
            <person name="Mochizuki Y."/>
            <person name="Mount S."/>
            <person name="Morishita T."/>
            <person name="Miura S."/>
            <person name="Nakayama A."/>
            <person name="Nishizaka S."/>
            <person name="Nomoto H."/>
            <person name="Ohta F."/>
            <person name="Oishi K."/>
            <person name="Rigoutsos I."/>
            <person name="Sano M."/>
            <person name="Sasaki A."/>
            <person name="Sasakura Y."/>
            <person name="Shoguchi E."/>
            <person name="Shin-i T."/>
            <person name="Spagnuolo A."/>
            <person name="Stainier D."/>
            <person name="Suzuki M.M."/>
            <person name="Tassy O."/>
            <person name="Takatori N."/>
            <person name="Tokuoka M."/>
            <person name="Yagi K."/>
            <person name="Yoshizaki F."/>
            <person name="Wada S."/>
            <person name="Zhang C."/>
            <person name="Hyatt P.D."/>
            <person name="Larimer F."/>
            <person name="Detter C."/>
            <person name="Doggett N."/>
            <person name="Glavina T."/>
            <person name="Hawkins T."/>
            <person name="Richardson P."/>
            <person name="Lucas S."/>
            <person name="Kohara Y."/>
            <person name="Levine M."/>
            <person name="Satoh N."/>
            <person name="Rokhsar D.S."/>
        </authorList>
    </citation>
    <scope>NUCLEOTIDE SEQUENCE [LARGE SCALE GENOMIC DNA]</scope>
</reference>
<dbReference type="Pfam" id="PF00067">
    <property type="entry name" value="p450"/>
    <property type="match status" value="1"/>
</dbReference>
<dbReference type="PRINTS" id="PR00463">
    <property type="entry name" value="EP450I"/>
</dbReference>
<dbReference type="FunFam" id="1.10.630.10:FF:000006">
    <property type="entry name" value="Cytochrome P450 302a1, mitochondrial"/>
    <property type="match status" value="1"/>
</dbReference>
<dbReference type="OMA" id="FHVECEE"/>
<dbReference type="OrthoDB" id="3945418at2759"/>
<keyword evidence="7 9" id="KW-0503">Monooxygenase</keyword>
<dbReference type="GeneTree" id="ENSGT00940000165868"/>
<dbReference type="AlphaFoldDB" id="F6Z1X8"/>
<dbReference type="InParanoid" id="F6Z1X8"/>
<evidence type="ECO:0000256" key="6">
    <source>
        <dbReference type="ARBA" id="ARBA00023004"/>
    </source>
</evidence>
<dbReference type="GO" id="GO:0016705">
    <property type="term" value="F:oxidoreductase activity, acting on paired donors, with incorporation or reduction of molecular oxygen"/>
    <property type="evidence" value="ECO:0007669"/>
    <property type="project" value="InterPro"/>
</dbReference>
<dbReference type="GO" id="GO:0042359">
    <property type="term" value="P:vitamin D metabolic process"/>
    <property type="evidence" value="ECO:0007669"/>
    <property type="project" value="UniProtKB-ARBA"/>
</dbReference>
<dbReference type="KEGG" id="cin:100180823"/>
<evidence type="ECO:0000256" key="3">
    <source>
        <dbReference type="ARBA" id="ARBA00022617"/>
    </source>
</evidence>
<dbReference type="Ensembl" id="ENSCINT00000022732.2">
    <property type="protein sequence ID" value="ENSCINP00000022486.2"/>
    <property type="gene ID" value="ENSCING00000011876.2"/>
</dbReference>
<dbReference type="InterPro" id="IPR036396">
    <property type="entry name" value="Cyt_P450_sf"/>
</dbReference>
<evidence type="ECO:0000256" key="7">
    <source>
        <dbReference type="ARBA" id="ARBA00023033"/>
    </source>
</evidence>
<evidence type="ECO:0000256" key="8">
    <source>
        <dbReference type="PIRSR" id="PIRSR602401-1"/>
    </source>
</evidence>
<dbReference type="SUPFAM" id="SSF48264">
    <property type="entry name" value="Cytochrome P450"/>
    <property type="match status" value="1"/>
</dbReference>
<dbReference type="InterPro" id="IPR017972">
    <property type="entry name" value="Cyt_P450_CS"/>
</dbReference>
<keyword evidence="11" id="KW-1185">Reference proteome</keyword>
<name>F6Z1X8_CIOIN</name>
<evidence type="ECO:0000313" key="10">
    <source>
        <dbReference type="Ensembl" id="ENSCINP00000022486.2"/>
    </source>
</evidence>
<evidence type="ECO:0000256" key="5">
    <source>
        <dbReference type="ARBA" id="ARBA00023002"/>
    </source>
</evidence>
<feature type="binding site" description="axial binding residue" evidence="8">
    <location>
        <position position="455"/>
    </location>
    <ligand>
        <name>heme</name>
        <dbReference type="ChEBI" id="CHEBI:30413"/>
    </ligand>
    <ligandPart>
        <name>Fe</name>
        <dbReference type="ChEBI" id="CHEBI:18248"/>
    </ligandPart>
</feature>
<accession>F6Z1X8</accession>
<reference evidence="10" key="2">
    <citation type="journal article" date="2008" name="Genome Biol.">
        <title>Improved genome assembly and evidence-based global gene model set for the chordate Ciona intestinalis: new insight into intron and operon populations.</title>
        <authorList>
            <person name="Satou Y."/>
            <person name="Mineta K."/>
            <person name="Ogasawara M."/>
            <person name="Sasakura Y."/>
            <person name="Shoguchi E."/>
            <person name="Ueno K."/>
            <person name="Yamada L."/>
            <person name="Matsumoto J."/>
            <person name="Wasserscheid J."/>
            <person name="Dewar K."/>
            <person name="Wiley G.B."/>
            <person name="Macmil S.L."/>
            <person name="Roe B.A."/>
            <person name="Zeller R.W."/>
            <person name="Hastings K.E."/>
            <person name="Lemaire P."/>
            <person name="Lindquist E."/>
            <person name="Endo T."/>
            <person name="Hotta K."/>
            <person name="Inaba K."/>
        </authorList>
    </citation>
    <scope>NUCLEOTIDE SEQUENCE [LARGE SCALE GENOMIC DNA]</scope>
    <source>
        <strain evidence="10">wild type</strain>
    </source>
</reference>
<dbReference type="InterPro" id="IPR002401">
    <property type="entry name" value="Cyt_P450_E_grp-I"/>
</dbReference>
<evidence type="ECO:0000256" key="1">
    <source>
        <dbReference type="ARBA" id="ARBA00001971"/>
    </source>
</evidence>
<comment type="cofactor">
    <cofactor evidence="1 8">
        <name>heme</name>
        <dbReference type="ChEBI" id="CHEBI:30413"/>
    </cofactor>
</comment>
<dbReference type="InterPro" id="IPR001128">
    <property type="entry name" value="Cyt_P450"/>
</dbReference>
<protein>
    <submittedName>
        <fullName evidence="10">Cytochrome P450 10</fullName>
    </submittedName>
</protein>
<dbReference type="PANTHER" id="PTHR24279:SF120">
    <property type="entry name" value="CYTOCHROME P450"/>
    <property type="match status" value="1"/>
</dbReference>
<dbReference type="GO" id="GO:0005506">
    <property type="term" value="F:iron ion binding"/>
    <property type="evidence" value="ECO:0007669"/>
    <property type="project" value="InterPro"/>
</dbReference>
<dbReference type="CDD" id="cd11054">
    <property type="entry name" value="CYP24A1-like"/>
    <property type="match status" value="1"/>
</dbReference>
<gene>
    <name evidence="10" type="primary">LOC100180823</name>
</gene>
<dbReference type="FunCoup" id="F6Z1X8">
    <property type="interactions" value="12"/>
</dbReference>
<dbReference type="PANTHER" id="PTHR24279">
    <property type="entry name" value="CYTOCHROME P450"/>
    <property type="match status" value="1"/>
</dbReference>
<keyword evidence="3 8" id="KW-0349">Heme</keyword>
<evidence type="ECO:0000256" key="4">
    <source>
        <dbReference type="ARBA" id="ARBA00022723"/>
    </source>
</evidence>
<comment type="similarity">
    <text evidence="2 9">Belongs to the cytochrome P450 family.</text>
</comment>
<keyword evidence="5 9" id="KW-0560">Oxidoreductase</keyword>
<dbReference type="EMBL" id="EAAA01002476">
    <property type="status" value="NOT_ANNOTATED_CDS"/>
    <property type="molecule type" value="Genomic_DNA"/>
</dbReference>
<sequence>MIRKWQKRGFFTNFYQNAVTSNRRQHIEAKTASNINAAKTKPFSDIPEPKGLFGTFLDYTALRGFKTEELYSHYQKRHKKYGPIFKENVLPGLTSYDVFCSSAEANKAMFRLEDKYSNRGPLDFIQIARENAGVSSGLLDPSWEEWFKFRKVANRYLLSNASVWSYSSALHEVCDDFVDYIADNLDENNEFPNFALALNKWALEGAGVFCLDTRFGNFSGQLDDNLKVIMDQVIESFTLMTDLFLKPPLYKYITTRKMKALTSVVKKQSEAIQKQRVKIMNQMKEKTPGSKTKLKTVLENSDLNEEEIASLVSDMLGGGVDTTSNAAAFMLYIMAVNPDKQEILREEIKTALQSGKVDGRSVQTMKYLHACVQETQRLFPFSFGVARMFEKDIEVCGYNVPAGTRILLTGNVVNNKDAKYFKDPETFLPERWLERRNSESKFATTGAFGRGVRACPGRKFAMQEVHYLLISLLSRYKVEYHHKPIKPHFRLLTVPSEKPQFTFIPLS</sequence>
<reference evidence="10" key="4">
    <citation type="submission" date="2025-09" db="UniProtKB">
        <authorList>
            <consortium name="Ensembl"/>
        </authorList>
    </citation>
    <scope>IDENTIFICATION</scope>
</reference>
<dbReference type="GeneID" id="100180823"/>
<dbReference type="RefSeq" id="XP_002127166.1">
    <property type="nucleotide sequence ID" value="XM_002127130.4"/>
</dbReference>
<dbReference type="GO" id="GO:0020037">
    <property type="term" value="F:heme binding"/>
    <property type="evidence" value="ECO:0007669"/>
    <property type="project" value="InterPro"/>
</dbReference>
<dbReference type="PRINTS" id="PR00385">
    <property type="entry name" value="P450"/>
</dbReference>
<dbReference type="PROSITE" id="PS00086">
    <property type="entry name" value="CYTOCHROME_P450"/>
    <property type="match status" value="1"/>
</dbReference>